<organism evidence="8 9">
    <name type="scientific">Saprolegnia parasitica (strain CBS 223.65)</name>
    <dbReference type="NCBI Taxonomy" id="695850"/>
    <lineage>
        <taxon>Eukaryota</taxon>
        <taxon>Sar</taxon>
        <taxon>Stramenopiles</taxon>
        <taxon>Oomycota</taxon>
        <taxon>Saprolegniomycetes</taxon>
        <taxon>Saprolegniales</taxon>
        <taxon>Saprolegniaceae</taxon>
        <taxon>Saprolegnia</taxon>
    </lineage>
</organism>
<dbReference type="GO" id="GO:0003993">
    <property type="term" value="F:acid phosphatase activity"/>
    <property type="evidence" value="ECO:0007669"/>
    <property type="project" value="UniProtKB-EC"/>
</dbReference>
<keyword evidence="3" id="KW-0325">Glycoprotein</keyword>
<feature type="domain" description="Purple acid phosphatase N-terminal" evidence="7">
    <location>
        <begin position="27"/>
        <end position="121"/>
    </location>
</feature>
<keyword evidence="1 4" id="KW-0732">Signal</keyword>
<dbReference type="Gene3D" id="3.60.21.10">
    <property type="match status" value="1"/>
</dbReference>
<evidence type="ECO:0000256" key="3">
    <source>
        <dbReference type="ARBA" id="ARBA00023180"/>
    </source>
</evidence>
<dbReference type="OrthoDB" id="45007at2759"/>
<keyword evidence="9" id="KW-1185">Reference proteome</keyword>
<accession>A0A067D0N8</accession>
<dbReference type="PANTHER" id="PTHR22953:SF153">
    <property type="entry name" value="PURPLE ACID PHOSPHATASE"/>
    <property type="match status" value="1"/>
</dbReference>
<dbReference type="Pfam" id="PF00149">
    <property type="entry name" value="Metallophos"/>
    <property type="match status" value="1"/>
</dbReference>
<reference evidence="8 9" key="1">
    <citation type="journal article" date="2013" name="PLoS Genet.">
        <title>Distinctive expansion of potential virulence genes in the genome of the oomycete fish pathogen Saprolegnia parasitica.</title>
        <authorList>
            <person name="Jiang R.H."/>
            <person name="de Bruijn I."/>
            <person name="Haas B.J."/>
            <person name="Belmonte R."/>
            <person name="Lobach L."/>
            <person name="Christie J."/>
            <person name="van den Ackerveken G."/>
            <person name="Bottin A."/>
            <person name="Bulone V."/>
            <person name="Diaz-Moreno S.M."/>
            <person name="Dumas B."/>
            <person name="Fan L."/>
            <person name="Gaulin E."/>
            <person name="Govers F."/>
            <person name="Grenville-Briggs L.J."/>
            <person name="Horner N.R."/>
            <person name="Levin J.Z."/>
            <person name="Mammella M."/>
            <person name="Meijer H.J."/>
            <person name="Morris P."/>
            <person name="Nusbaum C."/>
            <person name="Oome S."/>
            <person name="Phillips A.J."/>
            <person name="van Rooyen D."/>
            <person name="Rzeszutek E."/>
            <person name="Saraiva M."/>
            <person name="Secombes C.J."/>
            <person name="Seidl M.F."/>
            <person name="Snel B."/>
            <person name="Stassen J.H."/>
            <person name="Sykes S."/>
            <person name="Tripathy S."/>
            <person name="van den Berg H."/>
            <person name="Vega-Arreguin J.C."/>
            <person name="Wawra S."/>
            <person name="Young S.K."/>
            <person name="Zeng Q."/>
            <person name="Dieguez-Uribeondo J."/>
            <person name="Russ C."/>
            <person name="Tyler B.M."/>
            <person name="van West P."/>
        </authorList>
    </citation>
    <scope>NUCLEOTIDE SEQUENCE [LARGE SCALE GENOMIC DNA]</scope>
    <source>
        <strain evidence="8 9">CBS 223.65</strain>
    </source>
</reference>
<dbReference type="InterPro" id="IPR039331">
    <property type="entry name" value="PAPs-like"/>
</dbReference>
<evidence type="ECO:0000313" key="9">
    <source>
        <dbReference type="Proteomes" id="UP000030745"/>
    </source>
</evidence>
<dbReference type="OMA" id="CKDVFEP"/>
<name>A0A067D0N8_SAPPC</name>
<evidence type="ECO:0000259" key="6">
    <source>
        <dbReference type="Pfam" id="PF14008"/>
    </source>
</evidence>
<keyword evidence="2 4" id="KW-0378">Hydrolase</keyword>
<evidence type="ECO:0000256" key="1">
    <source>
        <dbReference type="ARBA" id="ARBA00022729"/>
    </source>
</evidence>
<sequence length="415" mass="45482">MGSQPWGAVRLLLVGWAASTAASTAAPSQVHLAIAGDDFGGMAFSWVTPTASASVVKYGRDPAALDGRATATTPSARYTFCNYTSGYNHHVVVPTLAPRSTYFYIVGSDESGWSAPTAFKTPPQRGDMAAPLSIAILGDLGQTENSQRTLAHVQAQPNLDAVFVAGDLSYADTVQERWDSWGQLVGPSTATTPWMVGPGNHEIELSCNLQPFVAYQARFRMPAAESGAPRGNLFYSFDLGMLHTIVLTPYVPTFRGSSQYAWLQRDLARVDRARTPWIVVLMHAPWYNSNTAHQNHHEPQHVMRKDMETLLYEARVNAVFAGHVHAYERSRPVYKDSPHQHGPVYITIGDGGNREGLAETFLEPAPAWSAYRAAKYGYGHLDVANASHARFTWRVADGVADHVWLEQPRDVSSVN</sequence>
<evidence type="ECO:0000259" key="5">
    <source>
        <dbReference type="Pfam" id="PF00149"/>
    </source>
</evidence>
<dbReference type="VEuPathDB" id="FungiDB:SPRG_01129"/>
<dbReference type="KEGG" id="spar:SPRG_01129"/>
<dbReference type="InterPro" id="IPR041792">
    <property type="entry name" value="MPP_PAP"/>
</dbReference>
<protein>
    <recommendedName>
        <fullName evidence="4">Purple acid phosphatase</fullName>
        <ecNumber evidence="4">3.1.3.2</ecNumber>
    </recommendedName>
</protein>
<dbReference type="InterPro" id="IPR015914">
    <property type="entry name" value="PAPs_N"/>
</dbReference>
<proteinExistence type="inferred from homology"/>
<comment type="catalytic activity">
    <reaction evidence="4">
        <text>a phosphate monoester + H2O = an alcohol + phosphate</text>
        <dbReference type="Rhea" id="RHEA:15017"/>
        <dbReference type="ChEBI" id="CHEBI:15377"/>
        <dbReference type="ChEBI" id="CHEBI:30879"/>
        <dbReference type="ChEBI" id="CHEBI:43474"/>
        <dbReference type="ChEBI" id="CHEBI:67140"/>
        <dbReference type="EC" id="3.1.3.2"/>
    </reaction>
</comment>
<feature type="domain" description="Calcineurin-like phosphoesterase" evidence="5">
    <location>
        <begin position="133"/>
        <end position="327"/>
    </location>
</feature>
<dbReference type="SUPFAM" id="SSF49363">
    <property type="entry name" value="Purple acid phosphatase, N-terminal domain"/>
    <property type="match status" value="1"/>
</dbReference>
<dbReference type="PANTHER" id="PTHR22953">
    <property type="entry name" value="ACID PHOSPHATASE RELATED"/>
    <property type="match status" value="1"/>
</dbReference>
<feature type="signal peptide" evidence="4">
    <location>
        <begin position="1"/>
        <end position="22"/>
    </location>
</feature>
<dbReference type="Pfam" id="PF16656">
    <property type="entry name" value="Pur_ac_phosph_N"/>
    <property type="match status" value="1"/>
</dbReference>
<feature type="domain" description="Purple acid phosphatase C-terminal" evidence="6">
    <location>
        <begin position="342"/>
        <end position="396"/>
    </location>
</feature>
<evidence type="ECO:0000313" key="8">
    <source>
        <dbReference type="EMBL" id="KDO35065.1"/>
    </source>
</evidence>
<evidence type="ECO:0000256" key="4">
    <source>
        <dbReference type="RuleBase" id="RU361203"/>
    </source>
</evidence>
<dbReference type="Pfam" id="PF14008">
    <property type="entry name" value="Metallophos_C"/>
    <property type="match status" value="1"/>
</dbReference>
<comment type="similarity">
    <text evidence="4">Belongs to the metallophosphoesterase superfamily. Purple acid phosphatase family.</text>
</comment>
<feature type="chain" id="PRO_5005103242" description="Purple acid phosphatase" evidence="4">
    <location>
        <begin position="23"/>
        <end position="415"/>
    </location>
</feature>
<evidence type="ECO:0000256" key="2">
    <source>
        <dbReference type="ARBA" id="ARBA00022801"/>
    </source>
</evidence>
<dbReference type="InterPro" id="IPR004843">
    <property type="entry name" value="Calcineurin-like_PHP"/>
</dbReference>
<dbReference type="Proteomes" id="UP000030745">
    <property type="component" value="Unassembled WGS sequence"/>
</dbReference>
<dbReference type="InterPro" id="IPR029052">
    <property type="entry name" value="Metallo-depent_PP-like"/>
</dbReference>
<dbReference type="InterPro" id="IPR008963">
    <property type="entry name" value="Purple_acid_Pase-like_N"/>
</dbReference>
<dbReference type="CDD" id="cd00839">
    <property type="entry name" value="MPP_PAPs"/>
    <property type="match status" value="1"/>
</dbReference>
<dbReference type="InterPro" id="IPR025733">
    <property type="entry name" value="PAPs_C"/>
</dbReference>
<dbReference type="AlphaFoldDB" id="A0A067D0N8"/>
<dbReference type="EMBL" id="KK583190">
    <property type="protein sequence ID" value="KDO35065.1"/>
    <property type="molecule type" value="Genomic_DNA"/>
</dbReference>
<dbReference type="Gene3D" id="2.60.40.380">
    <property type="entry name" value="Purple acid phosphatase-like, N-terminal"/>
    <property type="match status" value="1"/>
</dbReference>
<dbReference type="GO" id="GO:0046872">
    <property type="term" value="F:metal ion binding"/>
    <property type="evidence" value="ECO:0007669"/>
    <property type="project" value="InterPro"/>
</dbReference>
<dbReference type="RefSeq" id="XP_012194718.1">
    <property type="nucleotide sequence ID" value="XM_012339328.1"/>
</dbReference>
<dbReference type="SUPFAM" id="SSF56300">
    <property type="entry name" value="Metallo-dependent phosphatases"/>
    <property type="match status" value="1"/>
</dbReference>
<dbReference type="GeneID" id="24123739"/>
<evidence type="ECO:0000259" key="7">
    <source>
        <dbReference type="Pfam" id="PF16656"/>
    </source>
</evidence>
<gene>
    <name evidence="8" type="ORF">SPRG_01129</name>
</gene>
<dbReference type="EC" id="3.1.3.2" evidence="4"/>